<dbReference type="RefSeq" id="WP_190471150.1">
    <property type="nucleotide sequence ID" value="NZ_JACJPW010000087.1"/>
</dbReference>
<protein>
    <submittedName>
        <fullName evidence="1">Uncharacterized protein</fullName>
    </submittedName>
</protein>
<comment type="caution">
    <text evidence="1">The sequence shown here is derived from an EMBL/GenBank/DDBJ whole genome shotgun (WGS) entry which is preliminary data.</text>
</comment>
<name>A0A926VIP7_9CYAN</name>
<dbReference type="AlphaFoldDB" id="A0A926VIP7"/>
<reference evidence="1" key="1">
    <citation type="journal article" date="2015" name="ISME J.">
        <title>Draft Genome Sequence of Streptomyces incarnatus NRRL8089, which Produces the Nucleoside Antibiotic Sinefungin.</title>
        <authorList>
            <person name="Oshima K."/>
            <person name="Hattori M."/>
            <person name="Shimizu H."/>
            <person name="Fukuda K."/>
            <person name="Nemoto M."/>
            <person name="Inagaki K."/>
            <person name="Tamura T."/>
        </authorList>
    </citation>
    <scope>NUCLEOTIDE SEQUENCE</scope>
    <source>
        <strain evidence="1">FACHB-1375</strain>
    </source>
</reference>
<keyword evidence="2" id="KW-1185">Reference proteome</keyword>
<reference evidence="1" key="2">
    <citation type="submission" date="2020-08" db="EMBL/GenBank/DDBJ databases">
        <authorList>
            <person name="Chen M."/>
            <person name="Teng W."/>
            <person name="Zhao L."/>
            <person name="Hu C."/>
            <person name="Zhou Y."/>
            <person name="Han B."/>
            <person name="Song L."/>
            <person name="Shu W."/>
        </authorList>
    </citation>
    <scope>NUCLEOTIDE SEQUENCE</scope>
    <source>
        <strain evidence="1">FACHB-1375</strain>
    </source>
</reference>
<sequence>MNDNNLERENSRIIDDLDANNSSALARAVDYASQIVPRRNGSLIYGNISLPASVKRAIALGDASSVQAEVEFLRSALTLVRRTQLQDLADYCEDYRKRSKEDRDTKALESKMNRAAAATEQIDKTFENLINTIVEKLEVAAKIPNAKAREIRTKQLERDLENFSDFQQQLVKKLKNIVSEGI</sequence>
<evidence type="ECO:0000313" key="2">
    <source>
        <dbReference type="Proteomes" id="UP000641646"/>
    </source>
</evidence>
<dbReference type="EMBL" id="JACJPW010000087">
    <property type="protein sequence ID" value="MBD2184549.1"/>
    <property type="molecule type" value="Genomic_DNA"/>
</dbReference>
<proteinExistence type="predicted"/>
<organism evidence="1 2">
    <name type="scientific">Aerosakkonema funiforme FACHB-1375</name>
    <dbReference type="NCBI Taxonomy" id="2949571"/>
    <lineage>
        <taxon>Bacteria</taxon>
        <taxon>Bacillati</taxon>
        <taxon>Cyanobacteriota</taxon>
        <taxon>Cyanophyceae</taxon>
        <taxon>Oscillatoriophycideae</taxon>
        <taxon>Aerosakkonematales</taxon>
        <taxon>Aerosakkonemataceae</taxon>
        <taxon>Aerosakkonema</taxon>
    </lineage>
</organism>
<evidence type="ECO:0000313" key="1">
    <source>
        <dbReference type="EMBL" id="MBD2184549.1"/>
    </source>
</evidence>
<dbReference type="Proteomes" id="UP000641646">
    <property type="component" value="Unassembled WGS sequence"/>
</dbReference>
<accession>A0A926VIP7</accession>
<gene>
    <name evidence="1" type="ORF">H6G03_26350</name>
</gene>